<feature type="compositionally biased region" description="Polar residues" evidence="1">
    <location>
        <begin position="32"/>
        <end position="46"/>
    </location>
</feature>
<feature type="compositionally biased region" description="Acidic residues" evidence="1">
    <location>
        <begin position="530"/>
        <end position="541"/>
    </location>
</feature>
<feature type="region of interest" description="Disordered" evidence="1">
    <location>
        <begin position="1100"/>
        <end position="1139"/>
    </location>
</feature>
<name>A0AA88GH68_NAELO</name>
<accession>A0AA88GH68</accession>
<dbReference type="CDD" id="cd18186">
    <property type="entry name" value="BTB_POZ_ZBTB_KLHL-like"/>
    <property type="match status" value="1"/>
</dbReference>
<dbReference type="Proteomes" id="UP000816034">
    <property type="component" value="Unassembled WGS sequence"/>
</dbReference>
<sequence length="1471" mass="170406">MFHAESSDCPIRTHEEEERLLSLKRKRELLQDQDNTYTKSKLSSSVEEGEQGSASEDDGIIRNHDHLKKVKKFNHHSNDETLDLKYLLLQHYEDNFPKHGANVFAEQVHQELDDDTSSEGSNEDEKFNQIWRVRKIRHFLSSLILGIQNWTSADSLKCLEMHSDQTSSKCDTMHLPTNDDTSRSIGEDDVTKKEHVIKLFSELFTKREMIESISLFLADRMVKRCQIHDEEFIKNLIRSNLRFEDEQNFDGVGWDLTGKTYNTPENWIKYILPQILKDQREENLLSDNTEEGNSEKLPSISEIDPGKEEILRYSFLDAFYLSPSILYQDYDIGDEIHQEQELTYSVESFEDLSDYEDVYVSSYLFNKTLADEKDFGSNYEPPFVEICLQDATPENARDHPFLSILEKTMRMRVKGSLHHEEHQDIEVSLMRLGVSLMILDCLNQELIYLLHRTTEEQYQRESRPLIRYVLDQFIDENGANYLLTGNASVSVIEGQLAEYTDLEGITKDLKRTFSDPFCHDSDSEEISDRDSDDYDSFDEGEDNNIIENYSMRYRGHMIQVDDTTNTRHPLWYTHHTPSSTLKMYRKSKLFNSDTVPTSIASCEDWLYHGVGEESTSVADEEWVTFYKNFQPQNGEDNHIQSLDHVFETSIDEEHQNPESDSLHVDLMRLMRQAGILSCNEGSILEGFFILKSFIGKIIEYLQITKENNFVDKDDVICAIKALGLGKLYSPPRLCEFMQSVFTNLEPQFKSQPSIAPTNFSEVIYEDLNTFFENTNLEELDQTEDIEYNLCDYDTLVNNNTMADDITHFLNEDDPSYNDSYIVNSQSDKIGVYTPLIRSRCPSLYNDFFSTPEMRSKGLDISLVRDRLILEKFENICLEPDVVFAWIENIYLGVLENMFDKTVEEAKYTTLNALFSIWKPHVHAMEKRFIDDEDTIEQSQSGTPFEYLLDRIDHHDKCYTLNVLWKDDESKDFTLFIPIEESNTQQTNDSEQQKSHLDNELVVQQSSKHRIECKVHKFILSSRSPYFKQLMKGTFSEKQATEYNVGDFISTEKTLQLFVYYLYHNYLQTPTLPHTHPDFSQVFSNDMADVIEKSHQINTYHTYEEEDDEQSDNTMEESDAEIGDSKEESNTMDHGDDVLSDGQNEIQNVIVATTGQISSMALNENDHEKNINCGESELQEEETTRSHNEEKERSSSPKSHGSEENLELLNSSVQSEAETNDNPVDGRSDDSVQKEDTALSQAKTTTESIMDIYTNLELFQTADFFMVQGLKDLAEHNIGHLICDENVIELLNLVLENTNFSKLFTTIDAYLLSSSNIESITNDIAQSEEMVQYYTSLSGPITRENVMDRLRYVFGVLDKVNYSDPNNNHQHAEEKSTTLLLHELYVQRLASFHKQKLVWFVVRNFDLFSHDQLALKELSEIPCTLITDQKKTNVLKVVEWLCDRYGYTFELIEHSSMPSSQTITTPLTETSE</sequence>
<gene>
    <name evidence="3" type="ORF">C9374_007511</name>
</gene>
<dbReference type="PROSITE" id="PS50097">
    <property type="entry name" value="BTB"/>
    <property type="match status" value="1"/>
</dbReference>
<organism evidence="3 4">
    <name type="scientific">Naegleria lovaniensis</name>
    <name type="common">Amoeba</name>
    <dbReference type="NCBI Taxonomy" id="51637"/>
    <lineage>
        <taxon>Eukaryota</taxon>
        <taxon>Discoba</taxon>
        <taxon>Heterolobosea</taxon>
        <taxon>Tetramitia</taxon>
        <taxon>Eutetramitia</taxon>
        <taxon>Vahlkampfiidae</taxon>
        <taxon>Naegleria</taxon>
    </lineage>
</organism>
<feature type="compositionally biased region" description="Acidic residues" evidence="1">
    <location>
        <begin position="1103"/>
        <end position="1121"/>
    </location>
</feature>
<dbReference type="RefSeq" id="XP_044546634.1">
    <property type="nucleotide sequence ID" value="XM_044697485.1"/>
</dbReference>
<dbReference type="SUPFAM" id="SSF54695">
    <property type="entry name" value="POZ domain"/>
    <property type="match status" value="1"/>
</dbReference>
<feature type="region of interest" description="Disordered" evidence="1">
    <location>
        <begin position="32"/>
        <end position="61"/>
    </location>
</feature>
<feature type="domain" description="BTB" evidence="2">
    <location>
        <begin position="996"/>
        <end position="1070"/>
    </location>
</feature>
<feature type="compositionally biased region" description="Basic and acidic residues" evidence="1">
    <location>
        <begin position="1181"/>
        <end position="1202"/>
    </location>
</feature>
<evidence type="ECO:0000313" key="3">
    <source>
        <dbReference type="EMBL" id="KAG2379372.1"/>
    </source>
</evidence>
<feature type="compositionally biased region" description="Basic and acidic residues" evidence="1">
    <location>
        <begin position="520"/>
        <end position="529"/>
    </location>
</feature>
<evidence type="ECO:0000259" key="2">
    <source>
        <dbReference type="PROSITE" id="PS50097"/>
    </source>
</evidence>
<proteinExistence type="predicted"/>
<evidence type="ECO:0000256" key="1">
    <source>
        <dbReference type="SAM" id="MobiDB-lite"/>
    </source>
</evidence>
<dbReference type="InterPro" id="IPR011333">
    <property type="entry name" value="SKP1/BTB/POZ_sf"/>
</dbReference>
<keyword evidence="4" id="KW-1185">Reference proteome</keyword>
<dbReference type="Gene3D" id="3.30.710.10">
    <property type="entry name" value="Potassium Channel Kv1.1, Chain A"/>
    <property type="match status" value="1"/>
</dbReference>
<evidence type="ECO:0000313" key="4">
    <source>
        <dbReference type="Proteomes" id="UP000816034"/>
    </source>
</evidence>
<reference evidence="3 4" key="1">
    <citation type="journal article" date="2018" name="BMC Genomics">
        <title>The genome of Naegleria lovaniensis, the basis for a comparative approach to unravel pathogenicity factors of the human pathogenic amoeba N. fowleri.</title>
        <authorList>
            <person name="Liechti N."/>
            <person name="Schurch N."/>
            <person name="Bruggmann R."/>
            <person name="Wittwer M."/>
        </authorList>
    </citation>
    <scope>NUCLEOTIDE SEQUENCE [LARGE SCALE GENOMIC DNA]</scope>
    <source>
        <strain evidence="3 4">ATCC 30569</strain>
    </source>
</reference>
<dbReference type="GeneID" id="68099965"/>
<feature type="region of interest" description="Disordered" evidence="1">
    <location>
        <begin position="520"/>
        <end position="541"/>
    </location>
</feature>
<protein>
    <recommendedName>
        <fullName evidence="2">BTB domain-containing protein</fullName>
    </recommendedName>
</protein>
<comment type="caution">
    <text evidence="3">The sequence shown here is derived from an EMBL/GenBank/DDBJ whole genome shotgun (WGS) entry which is preliminary data.</text>
</comment>
<feature type="compositionally biased region" description="Basic and acidic residues" evidence="1">
    <location>
        <begin position="1122"/>
        <end position="1136"/>
    </location>
</feature>
<feature type="compositionally biased region" description="Basic and acidic residues" evidence="1">
    <location>
        <begin position="1223"/>
        <end position="1236"/>
    </location>
</feature>
<dbReference type="InterPro" id="IPR000210">
    <property type="entry name" value="BTB/POZ_dom"/>
</dbReference>
<dbReference type="EMBL" id="PYSW02000029">
    <property type="protein sequence ID" value="KAG2379372.1"/>
    <property type="molecule type" value="Genomic_DNA"/>
</dbReference>
<feature type="region of interest" description="Disordered" evidence="1">
    <location>
        <begin position="1162"/>
        <end position="1242"/>
    </location>
</feature>
<dbReference type="Pfam" id="PF00651">
    <property type="entry name" value="BTB"/>
    <property type="match status" value="1"/>
</dbReference>
<feature type="compositionally biased region" description="Polar residues" evidence="1">
    <location>
        <begin position="1207"/>
        <end position="1221"/>
    </location>
</feature>
<feature type="compositionally biased region" description="Acidic residues" evidence="1">
    <location>
        <begin position="47"/>
        <end position="58"/>
    </location>
</feature>